<evidence type="ECO:0000313" key="11">
    <source>
        <dbReference type="Proteomes" id="UP000057043"/>
    </source>
</evidence>
<dbReference type="PANTHER" id="PTHR42810:SF2">
    <property type="entry name" value="PURINE PERMEASE C1399.01C-RELATED"/>
    <property type="match status" value="1"/>
</dbReference>
<proteinExistence type="inferred from homology"/>
<reference evidence="9" key="1">
    <citation type="journal article" date="2015" name="MBio">
        <title>Genome-resolved metagenomic analysis reveals roles for candidate phyla and other microbial community members in biogeochemical transformations in oil reservoirs.</title>
        <authorList>
            <person name="Hu P."/>
            <person name="Tom L."/>
            <person name="Singh A."/>
            <person name="Thomas B.C."/>
            <person name="Baker B.J."/>
            <person name="Piceno Y.M."/>
            <person name="Andersen G.L."/>
            <person name="Banfield J.F."/>
        </authorList>
    </citation>
    <scope>NUCLEOTIDE SEQUENCE [LARGE SCALE GENOMIC DNA]</scope>
    <source>
        <strain evidence="9">56_747</strain>
    </source>
</reference>
<dbReference type="PANTHER" id="PTHR42810">
    <property type="entry name" value="PURINE PERMEASE C1399.01C-RELATED"/>
    <property type="match status" value="1"/>
</dbReference>
<feature type="transmembrane region" description="Helical" evidence="7">
    <location>
        <begin position="211"/>
        <end position="230"/>
    </location>
</feature>
<comment type="similarity">
    <text evidence="2">Belongs to the nucleobase:cation symporter-2 (NCS2) (TC 2.A.40) family.</text>
</comment>
<dbReference type="EMBL" id="LGFT01000056">
    <property type="protein sequence ID" value="KUK43656.1"/>
    <property type="molecule type" value="Genomic_DNA"/>
</dbReference>
<evidence type="ECO:0000256" key="5">
    <source>
        <dbReference type="ARBA" id="ARBA00022989"/>
    </source>
</evidence>
<organism evidence="9 10">
    <name type="scientific">Methanothrix harundinacea</name>
    <dbReference type="NCBI Taxonomy" id="301375"/>
    <lineage>
        <taxon>Archaea</taxon>
        <taxon>Methanobacteriati</taxon>
        <taxon>Methanobacteriota</taxon>
        <taxon>Stenosarchaea group</taxon>
        <taxon>Methanomicrobia</taxon>
        <taxon>Methanotrichales</taxon>
        <taxon>Methanotrichaceae</taxon>
        <taxon>Methanothrix</taxon>
    </lineage>
</organism>
<feature type="transmembrane region" description="Helical" evidence="7">
    <location>
        <begin position="20"/>
        <end position="43"/>
    </location>
</feature>
<feature type="transmembrane region" description="Helical" evidence="7">
    <location>
        <begin position="236"/>
        <end position="259"/>
    </location>
</feature>
<reference evidence="10 11" key="2">
    <citation type="journal article" date="2015" name="MBio">
        <title>Genome-Resolved Metagenomic Analysis Reveals Roles for Candidate Phyla and Other Microbial Community Members in Biogeochemical Transformations in Oil Reservoirs.</title>
        <authorList>
            <person name="Hu P."/>
            <person name="Tom L."/>
            <person name="Singh A."/>
            <person name="Thomas B.C."/>
            <person name="Baker B.J."/>
            <person name="Piceno Y.M."/>
            <person name="Andersen G.L."/>
            <person name="Banfield J.F."/>
        </authorList>
    </citation>
    <scope>NUCLEOTIDE SEQUENCE [LARGE SCALE GENOMIC DNA]</scope>
    <source>
        <strain evidence="8">57_489</strain>
    </source>
</reference>
<dbReference type="AlphaFoldDB" id="A0A101IGR5"/>
<dbReference type="InterPro" id="IPR006043">
    <property type="entry name" value="NCS2"/>
</dbReference>
<evidence type="ECO:0000256" key="7">
    <source>
        <dbReference type="SAM" id="Phobius"/>
    </source>
</evidence>
<evidence type="ECO:0000313" key="9">
    <source>
        <dbReference type="EMBL" id="KUK94590.1"/>
    </source>
</evidence>
<evidence type="ECO:0000256" key="2">
    <source>
        <dbReference type="ARBA" id="ARBA00008821"/>
    </source>
</evidence>
<comment type="caution">
    <text evidence="9">The sequence shown here is derived from an EMBL/GenBank/DDBJ whole genome shotgun (WGS) entry which is preliminary data.</text>
</comment>
<dbReference type="PATRIC" id="fig|301375.6.peg.2168"/>
<dbReference type="Proteomes" id="UP000053961">
    <property type="component" value="Unassembled WGS sequence"/>
</dbReference>
<sequence>MALVTLGTMVGISVWSRGKLRLYSVLVGMTIGYLASIPLGILTADHLTLFDKAPLAAVPHLDYFGWSFDVALLLPFLIAITCSTLKTIGDITTCQKINDAEWKRTDMKNVSQGIFADGLSVVFSGLVGTMGQSTSSSNIGLSIGTGATSRRIAFSIGVLLALLAFLPKLAMIFVVMPEPVMGATLIYSVSFMIVAGFQIIMSRMLDARRTFLVGIPLILGLSVDVLPGLYDTVPPILSPIFSSSLSLAAVLVVLLNLLFRIGIAKRGQLVLRPGVDDADSIFNFMERQGSAWGARREVIFRAISATNELFEAVSSSKLAEGDIDVDVAFDEFNLDVVARYRGVPLVLASTRPDEEELLRGGPSAAVFSGFMINRYANSVSVDSKDGICRVRLHFDH</sequence>
<dbReference type="Proteomes" id="UP000057043">
    <property type="component" value="Unassembled WGS sequence"/>
</dbReference>
<dbReference type="GO" id="GO:0005886">
    <property type="term" value="C:plasma membrane"/>
    <property type="evidence" value="ECO:0007669"/>
    <property type="project" value="TreeGrafter"/>
</dbReference>
<keyword evidence="5 7" id="KW-1133">Transmembrane helix</keyword>
<keyword evidence="4 7" id="KW-0812">Transmembrane</keyword>
<keyword evidence="6 7" id="KW-0472">Membrane</keyword>
<dbReference type="Pfam" id="PF00860">
    <property type="entry name" value="Xan_ur_permease"/>
    <property type="match status" value="1"/>
</dbReference>
<gene>
    <name evidence="8" type="ORF">XD72_1956</name>
    <name evidence="9" type="ORF">XE07_2114</name>
</gene>
<evidence type="ECO:0000256" key="4">
    <source>
        <dbReference type="ARBA" id="ARBA00022692"/>
    </source>
</evidence>
<comment type="subcellular location">
    <subcellularLocation>
        <location evidence="1">Membrane</location>
        <topology evidence="1">Multi-pass membrane protein</topology>
    </subcellularLocation>
</comment>
<keyword evidence="3" id="KW-0813">Transport</keyword>
<evidence type="ECO:0000313" key="8">
    <source>
        <dbReference type="EMBL" id="KUK43656.1"/>
    </source>
</evidence>
<name>A0A101IGR5_9EURY</name>
<evidence type="ECO:0000256" key="3">
    <source>
        <dbReference type="ARBA" id="ARBA00022448"/>
    </source>
</evidence>
<evidence type="ECO:0000256" key="1">
    <source>
        <dbReference type="ARBA" id="ARBA00004141"/>
    </source>
</evidence>
<dbReference type="GO" id="GO:0042907">
    <property type="term" value="F:xanthine transmembrane transporter activity"/>
    <property type="evidence" value="ECO:0007669"/>
    <property type="project" value="TreeGrafter"/>
</dbReference>
<feature type="transmembrane region" description="Helical" evidence="7">
    <location>
        <begin position="63"/>
        <end position="82"/>
    </location>
</feature>
<dbReference type="EMBL" id="LGHB01000047">
    <property type="protein sequence ID" value="KUK94590.1"/>
    <property type="molecule type" value="Genomic_DNA"/>
</dbReference>
<protein>
    <submittedName>
        <fullName evidence="9">Xanthine/uracil permease</fullName>
    </submittedName>
</protein>
<evidence type="ECO:0000313" key="10">
    <source>
        <dbReference type="Proteomes" id="UP000053961"/>
    </source>
</evidence>
<feature type="transmembrane region" description="Helical" evidence="7">
    <location>
        <begin position="152"/>
        <end position="174"/>
    </location>
</feature>
<evidence type="ECO:0000256" key="6">
    <source>
        <dbReference type="ARBA" id="ARBA00023136"/>
    </source>
</evidence>
<accession>A0A101IGR5</accession>
<feature type="transmembrane region" description="Helical" evidence="7">
    <location>
        <begin position="180"/>
        <end position="199"/>
    </location>
</feature>